<feature type="signal peptide" evidence="1">
    <location>
        <begin position="1"/>
        <end position="15"/>
    </location>
</feature>
<reference evidence="2" key="2">
    <citation type="journal article" date="2015" name="Data Brief">
        <title>Shoot transcriptome of the giant reed, Arundo donax.</title>
        <authorList>
            <person name="Barrero R.A."/>
            <person name="Guerrero F.D."/>
            <person name="Moolhuijzen P."/>
            <person name="Goolsby J.A."/>
            <person name="Tidwell J."/>
            <person name="Bellgard S.E."/>
            <person name="Bellgard M.I."/>
        </authorList>
    </citation>
    <scope>NUCLEOTIDE SEQUENCE</scope>
    <source>
        <tissue evidence="2">Shoot tissue taken approximately 20 cm above the soil surface</tissue>
    </source>
</reference>
<name>A0A0A9F8I8_ARUDO</name>
<accession>A0A0A9F8I8</accession>
<evidence type="ECO:0000256" key="1">
    <source>
        <dbReference type="SAM" id="SignalP"/>
    </source>
</evidence>
<organism evidence="2">
    <name type="scientific">Arundo donax</name>
    <name type="common">Giant reed</name>
    <name type="synonym">Donax arundinaceus</name>
    <dbReference type="NCBI Taxonomy" id="35708"/>
    <lineage>
        <taxon>Eukaryota</taxon>
        <taxon>Viridiplantae</taxon>
        <taxon>Streptophyta</taxon>
        <taxon>Embryophyta</taxon>
        <taxon>Tracheophyta</taxon>
        <taxon>Spermatophyta</taxon>
        <taxon>Magnoliopsida</taxon>
        <taxon>Liliopsida</taxon>
        <taxon>Poales</taxon>
        <taxon>Poaceae</taxon>
        <taxon>PACMAD clade</taxon>
        <taxon>Arundinoideae</taxon>
        <taxon>Arundineae</taxon>
        <taxon>Arundo</taxon>
    </lineage>
</organism>
<dbReference type="EMBL" id="GBRH01191425">
    <property type="protein sequence ID" value="JAE06471.1"/>
    <property type="molecule type" value="Transcribed_RNA"/>
</dbReference>
<reference evidence="2" key="1">
    <citation type="submission" date="2014-09" db="EMBL/GenBank/DDBJ databases">
        <authorList>
            <person name="Magalhaes I.L.F."/>
            <person name="Oliveira U."/>
            <person name="Santos F.R."/>
            <person name="Vidigal T.H.D.A."/>
            <person name="Brescovit A.D."/>
            <person name="Santos A.J."/>
        </authorList>
    </citation>
    <scope>NUCLEOTIDE SEQUENCE</scope>
    <source>
        <tissue evidence="2">Shoot tissue taken approximately 20 cm above the soil surface</tissue>
    </source>
</reference>
<feature type="chain" id="PRO_5013062534" description="Secreted protein" evidence="1">
    <location>
        <begin position="16"/>
        <end position="73"/>
    </location>
</feature>
<keyword evidence="1" id="KW-0732">Signal</keyword>
<protein>
    <recommendedName>
        <fullName evidence="3">Secreted protein</fullName>
    </recommendedName>
</protein>
<dbReference type="AlphaFoldDB" id="A0A0A9F8I8"/>
<proteinExistence type="predicted"/>
<sequence>MLLVSLTCFVRSCLRFESARLCVGEVSSFVVAHYKFFSLLKATDSCETQNSKSVQMFKMVNCCLLWIVMEATE</sequence>
<evidence type="ECO:0000313" key="2">
    <source>
        <dbReference type="EMBL" id="JAE06471.1"/>
    </source>
</evidence>
<evidence type="ECO:0008006" key="3">
    <source>
        <dbReference type="Google" id="ProtNLM"/>
    </source>
</evidence>